<feature type="chain" id="PRO_5038816683" description="Lipoprotein" evidence="2">
    <location>
        <begin position="17"/>
        <end position="97"/>
    </location>
</feature>
<protein>
    <recommendedName>
        <fullName evidence="5">Lipoprotein</fullName>
    </recommendedName>
</protein>
<dbReference type="Proteomes" id="UP000246410">
    <property type="component" value="Unassembled WGS sequence"/>
</dbReference>
<organism evidence="3 4">
    <name type="scientific">Nocardia neocaledoniensis</name>
    <dbReference type="NCBI Taxonomy" id="236511"/>
    <lineage>
        <taxon>Bacteria</taxon>
        <taxon>Bacillati</taxon>
        <taxon>Actinomycetota</taxon>
        <taxon>Actinomycetes</taxon>
        <taxon>Mycobacteriales</taxon>
        <taxon>Nocardiaceae</taxon>
        <taxon>Nocardia</taxon>
    </lineage>
</organism>
<evidence type="ECO:0000313" key="4">
    <source>
        <dbReference type="Proteomes" id="UP000246410"/>
    </source>
</evidence>
<accession>A0A317NKR6</accession>
<keyword evidence="4" id="KW-1185">Reference proteome</keyword>
<feature type="compositionally biased region" description="Low complexity" evidence="1">
    <location>
        <begin position="34"/>
        <end position="43"/>
    </location>
</feature>
<reference evidence="3 4" key="1">
    <citation type="submission" date="2018-05" db="EMBL/GenBank/DDBJ databases">
        <title>Genomic Encyclopedia of Type Strains, Phase IV (KMG-IV): sequencing the most valuable type-strain genomes for metagenomic binning, comparative biology and taxonomic classification.</title>
        <authorList>
            <person name="Goeker M."/>
        </authorList>
    </citation>
    <scope>NUCLEOTIDE SEQUENCE [LARGE SCALE GENOMIC DNA]</scope>
    <source>
        <strain evidence="3 4">DSM 44717</strain>
    </source>
</reference>
<dbReference type="RefSeq" id="WP_110037606.1">
    <property type="nucleotide sequence ID" value="NZ_JARWQV010000441.1"/>
</dbReference>
<proteinExistence type="predicted"/>
<name>A0A317NKR6_9NOCA</name>
<dbReference type="AlphaFoldDB" id="A0A317NKR6"/>
<gene>
    <name evidence="3" type="ORF">DFR69_10410</name>
</gene>
<sequence>MSVRVGFALAALVAVAVLPGCGSSQEPAPPPSASPVRTVAPPAQTLVPSQQRNERIRGMLYTAGCTSNACVQTYFACMDGYLTGDPCQFYRDHPPPP</sequence>
<evidence type="ECO:0008006" key="5">
    <source>
        <dbReference type="Google" id="ProtNLM"/>
    </source>
</evidence>
<dbReference type="EMBL" id="QGTL01000004">
    <property type="protein sequence ID" value="PWV75909.1"/>
    <property type="molecule type" value="Genomic_DNA"/>
</dbReference>
<evidence type="ECO:0000256" key="2">
    <source>
        <dbReference type="SAM" id="SignalP"/>
    </source>
</evidence>
<feature type="region of interest" description="Disordered" evidence="1">
    <location>
        <begin position="22"/>
        <end position="43"/>
    </location>
</feature>
<feature type="signal peptide" evidence="2">
    <location>
        <begin position="1"/>
        <end position="16"/>
    </location>
</feature>
<evidence type="ECO:0000256" key="1">
    <source>
        <dbReference type="SAM" id="MobiDB-lite"/>
    </source>
</evidence>
<keyword evidence="2" id="KW-0732">Signal</keyword>
<evidence type="ECO:0000313" key="3">
    <source>
        <dbReference type="EMBL" id="PWV75909.1"/>
    </source>
</evidence>
<comment type="caution">
    <text evidence="3">The sequence shown here is derived from an EMBL/GenBank/DDBJ whole genome shotgun (WGS) entry which is preliminary data.</text>
</comment>